<evidence type="ECO:0000313" key="1">
    <source>
        <dbReference type="EMBL" id="ELY88605.1"/>
    </source>
</evidence>
<dbReference type="InterPro" id="IPR021799">
    <property type="entry name" value="PIN-like_prokaryotic"/>
</dbReference>
<proteinExistence type="predicted"/>
<keyword evidence="2" id="KW-1185">Reference proteome</keyword>
<dbReference type="EMBL" id="AOIK01000016">
    <property type="protein sequence ID" value="ELY88605.1"/>
    <property type="molecule type" value="Genomic_DNA"/>
</dbReference>
<comment type="caution">
    <text evidence="1">The sequence shown here is derived from an EMBL/GenBank/DDBJ whole genome shotgun (WGS) entry which is preliminary data.</text>
</comment>
<dbReference type="RefSeq" id="WP_007108472.1">
    <property type="nucleotide sequence ID" value="NZ_AOIK01000016.1"/>
</dbReference>
<organism evidence="1 2">
    <name type="scientific">Natrinema altunense (strain JCM 12890 / CGMCC 1.3731 / AJ2)</name>
    <dbReference type="NCBI Taxonomy" id="1227494"/>
    <lineage>
        <taxon>Archaea</taxon>
        <taxon>Methanobacteriati</taxon>
        <taxon>Methanobacteriota</taxon>
        <taxon>Stenosarchaea group</taxon>
        <taxon>Halobacteria</taxon>
        <taxon>Halobacteriales</taxon>
        <taxon>Natrialbaceae</taxon>
        <taxon>Natrinema</taxon>
    </lineage>
</organism>
<dbReference type="AlphaFoldDB" id="L9ZQ39"/>
<evidence type="ECO:0000313" key="2">
    <source>
        <dbReference type="Proteomes" id="UP000011511"/>
    </source>
</evidence>
<reference evidence="1 2" key="1">
    <citation type="journal article" date="2014" name="PLoS Genet.">
        <title>Phylogenetically driven sequencing of extremely halophilic archaea reveals strategies for static and dynamic osmo-response.</title>
        <authorList>
            <person name="Becker E.A."/>
            <person name="Seitzer P.M."/>
            <person name="Tritt A."/>
            <person name="Larsen D."/>
            <person name="Krusor M."/>
            <person name="Yao A.I."/>
            <person name="Wu D."/>
            <person name="Madern D."/>
            <person name="Eisen J.A."/>
            <person name="Darling A.E."/>
            <person name="Facciotti M.T."/>
        </authorList>
    </citation>
    <scope>NUCLEOTIDE SEQUENCE [LARGE SCALE GENOMIC DNA]</scope>
    <source>
        <strain evidence="1 2">JCM 12890</strain>
    </source>
</reference>
<dbReference type="PANTHER" id="PTHR39550:SF1">
    <property type="entry name" value="SLL0658 PROTEIN"/>
    <property type="match status" value="1"/>
</dbReference>
<name>L9ZQ39_NATA2</name>
<sequence>MSESFSLPVILDATVSSNFASTESVTWLTAVLENLTTVPAIEWELQRGIENGYPYLENALEAIRTGQIPLEKSVTEQLEQAYPTIRDQLDPGEAEAFVVADRTDGTLVTDDGAARNPASTYEINLTGSIGLLVRGVVRDNLTVETADSWFTTWVDECDYYAPVESVSDVLFDEYTPE</sequence>
<gene>
    <name evidence="1" type="ORF">C485_05593</name>
</gene>
<protein>
    <submittedName>
        <fullName evidence="1">Uncharacterized protein</fullName>
    </submittedName>
</protein>
<dbReference type="PANTHER" id="PTHR39550">
    <property type="entry name" value="SLL0658 PROTEIN"/>
    <property type="match status" value="1"/>
</dbReference>
<dbReference type="Pfam" id="PF11848">
    <property type="entry name" value="DUF3368"/>
    <property type="match status" value="1"/>
</dbReference>
<accession>L9ZQ39</accession>
<dbReference type="Proteomes" id="UP000011511">
    <property type="component" value="Unassembled WGS sequence"/>
</dbReference>